<feature type="transmembrane region" description="Helical" evidence="1">
    <location>
        <begin position="697"/>
        <end position="718"/>
    </location>
</feature>
<dbReference type="GO" id="GO:0005886">
    <property type="term" value="C:plasma membrane"/>
    <property type="evidence" value="ECO:0007669"/>
    <property type="project" value="UniProtKB-SubCell"/>
</dbReference>
<name>A0A4V1M6I5_9BACT</name>
<feature type="transmembrane region" description="Helical" evidence="1">
    <location>
        <begin position="447"/>
        <end position="470"/>
    </location>
</feature>
<sequence length="723" mass="81634">MGKVSSSLTRVVLLLAGVWGLASSALSAAEEAVLKPAEMAAPTVVPNSECLDCHEAEFKPRKKGQPKEWIGVRPELFTKSVHGKLNCVDCHNTITEPEHPSKLPPAQCASCHDKAVNQFAKSIHGMSHEMGSSDAASCASCHGTHYLVPVKQADSPVFKFNLAKTCGTCHDDDKITKDYRMGQTKAAGHYLDSIHGRALTQMGLIVAPSCNDCHGVHDIKRSVDKESHTHHANIAKSCGACHLGIEETYNASVHGQLLRKGDGKGPVCTDCHSAHDIEKPTNAHFKANSDQSCGKCHEDRLEHYRETYHGKAMALGQPNVASDVAACYDCHGHHDVFPVSDERSRLSKDKILATCQQCHPGVGPKFTQYQPHANPLDEVNYPILNKVFWFMTSLLIGVFGFFGLHTAFWLFRSIYLYLHDTKSFRAAVVQTHTDDENYTRFTPFERFLHLMMVTSFLALVITGMPLKFYYTDWAKLMFRLLGNAEVARTLHHYAAVVTFAYFFLHLAALVRGFWRNRGGLKDPVTGKFTFKRLLDLIFHPDSMVPSPQDWRDFIAHQKWFFGKGPRPQFDRWTYWERFDYFAVFWGVAIIGFSGLIMWFPGFFTQFLPGWVINIALVVHSDEALLAAGFIFSFHFFNTHFRIEKFPMDTVIFSGRISKTEMLHERKRWYDRLVAAGKLQVYRVKSDDWEGRKNIAKAWGFIFFGTGLVLLALIVYAMVSRLGH</sequence>
<dbReference type="RefSeq" id="WP_129046884.1">
    <property type="nucleotide sequence ID" value="NZ_SDHX01000001.1"/>
</dbReference>
<keyword evidence="4" id="KW-1185">Reference proteome</keyword>
<dbReference type="OrthoDB" id="9814800at2"/>
<dbReference type="Proteomes" id="UP000290218">
    <property type="component" value="Unassembled WGS sequence"/>
</dbReference>
<evidence type="ECO:0000313" key="4">
    <source>
        <dbReference type="Proteomes" id="UP000290218"/>
    </source>
</evidence>
<dbReference type="GO" id="GO:0022904">
    <property type="term" value="P:respiratory electron transport chain"/>
    <property type="evidence" value="ECO:0007669"/>
    <property type="project" value="InterPro"/>
</dbReference>
<protein>
    <submittedName>
        <fullName evidence="3">Uncharacterized protein</fullName>
    </submittedName>
</protein>
<dbReference type="InterPro" id="IPR016174">
    <property type="entry name" value="Di-haem_cyt_TM"/>
</dbReference>
<dbReference type="InterPro" id="IPR036280">
    <property type="entry name" value="Multihaem_cyt_sf"/>
</dbReference>
<comment type="caution">
    <text evidence="3">The sequence shown here is derived from an EMBL/GenBank/DDBJ whole genome shotgun (WGS) entry which is preliminary data.</text>
</comment>
<keyword evidence="1" id="KW-1133">Transmembrane helix</keyword>
<evidence type="ECO:0000256" key="2">
    <source>
        <dbReference type="SAM" id="SignalP"/>
    </source>
</evidence>
<dbReference type="AlphaFoldDB" id="A0A4V1M6I5"/>
<evidence type="ECO:0000313" key="3">
    <source>
        <dbReference type="EMBL" id="RXK55519.1"/>
    </source>
</evidence>
<proteinExistence type="predicted"/>
<accession>A0A4V1M6I5</accession>
<keyword evidence="2" id="KW-0732">Signal</keyword>
<dbReference type="Gene3D" id="1.20.950.20">
    <property type="entry name" value="Transmembrane di-heme cytochromes, Chain C"/>
    <property type="match status" value="1"/>
</dbReference>
<dbReference type="EMBL" id="SDHX01000001">
    <property type="protein sequence ID" value="RXK55519.1"/>
    <property type="molecule type" value="Genomic_DNA"/>
</dbReference>
<organism evidence="3 4">
    <name type="scientific">Oleiharenicola lentus</name>
    <dbReference type="NCBI Taxonomy" id="2508720"/>
    <lineage>
        <taxon>Bacteria</taxon>
        <taxon>Pseudomonadati</taxon>
        <taxon>Verrucomicrobiota</taxon>
        <taxon>Opitutia</taxon>
        <taxon>Opitutales</taxon>
        <taxon>Opitutaceae</taxon>
        <taxon>Oleiharenicola</taxon>
    </lineage>
</organism>
<feature type="transmembrane region" description="Helical" evidence="1">
    <location>
        <begin position="578"/>
        <end position="599"/>
    </location>
</feature>
<feature type="chain" id="PRO_5020575007" evidence="2">
    <location>
        <begin position="29"/>
        <end position="723"/>
    </location>
</feature>
<keyword evidence="1" id="KW-0472">Membrane</keyword>
<feature type="transmembrane region" description="Helical" evidence="1">
    <location>
        <begin position="611"/>
        <end position="636"/>
    </location>
</feature>
<reference evidence="3 4" key="1">
    <citation type="submission" date="2019-01" db="EMBL/GenBank/DDBJ databases">
        <title>Lacunisphaera sp. strain TWA-58.</title>
        <authorList>
            <person name="Chen W.-M."/>
        </authorList>
    </citation>
    <scope>NUCLEOTIDE SEQUENCE [LARGE SCALE GENOMIC DNA]</scope>
    <source>
        <strain evidence="3 4">TWA-58</strain>
    </source>
</reference>
<dbReference type="SUPFAM" id="SSF48695">
    <property type="entry name" value="Multiheme cytochromes"/>
    <property type="match status" value="1"/>
</dbReference>
<feature type="transmembrane region" description="Helical" evidence="1">
    <location>
        <begin position="490"/>
        <end position="510"/>
    </location>
</feature>
<evidence type="ECO:0000256" key="1">
    <source>
        <dbReference type="SAM" id="Phobius"/>
    </source>
</evidence>
<dbReference type="SUPFAM" id="SSF81342">
    <property type="entry name" value="Transmembrane di-heme cytochromes"/>
    <property type="match status" value="1"/>
</dbReference>
<dbReference type="Gene3D" id="1.10.1130.10">
    <property type="entry name" value="Flavocytochrome C3, Chain A"/>
    <property type="match status" value="2"/>
</dbReference>
<feature type="signal peptide" evidence="2">
    <location>
        <begin position="1"/>
        <end position="28"/>
    </location>
</feature>
<keyword evidence="1" id="KW-0812">Transmembrane</keyword>
<dbReference type="CDD" id="cd08168">
    <property type="entry name" value="Cytochrom_C3"/>
    <property type="match status" value="2"/>
</dbReference>
<gene>
    <name evidence="3" type="ORF">ESB00_06410</name>
</gene>
<dbReference type="GO" id="GO:0009055">
    <property type="term" value="F:electron transfer activity"/>
    <property type="evidence" value="ECO:0007669"/>
    <property type="project" value="InterPro"/>
</dbReference>
<feature type="transmembrane region" description="Helical" evidence="1">
    <location>
        <begin position="387"/>
        <end position="411"/>
    </location>
</feature>